<feature type="region of interest" description="Disordered" evidence="2">
    <location>
        <begin position="579"/>
        <end position="642"/>
    </location>
</feature>
<keyword evidence="1" id="KW-0175">Coiled coil</keyword>
<dbReference type="Proteomes" id="UP001176521">
    <property type="component" value="Unassembled WGS sequence"/>
</dbReference>
<dbReference type="AlphaFoldDB" id="A0AAN6JJP1"/>
<reference evidence="3" key="1">
    <citation type="journal article" date="2023" name="PhytoFront">
        <title>Draft Genome Resources of Seven Strains of Tilletia horrida, Causal Agent of Kernel Smut of Rice.</title>
        <authorList>
            <person name="Khanal S."/>
            <person name="Antony Babu S."/>
            <person name="Zhou X.G."/>
        </authorList>
    </citation>
    <scope>NUCLEOTIDE SEQUENCE</scope>
    <source>
        <strain evidence="3">TX3</strain>
    </source>
</reference>
<accession>A0AAN6JJP1</accession>
<feature type="region of interest" description="Disordered" evidence="2">
    <location>
        <begin position="471"/>
        <end position="501"/>
    </location>
</feature>
<organism evidence="3 4">
    <name type="scientific">Tilletia horrida</name>
    <dbReference type="NCBI Taxonomy" id="155126"/>
    <lineage>
        <taxon>Eukaryota</taxon>
        <taxon>Fungi</taxon>
        <taxon>Dikarya</taxon>
        <taxon>Basidiomycota</taxon>
        <taxon>Ustilaginomycotina</taxon>
        <taxon>Exobasidiomycetes</taxon>
        <taxon>Tilletiales</taxon>
        <taxon>Tilletiaceae</taxon>
        <taxon>Tilletia</taxon>
    </lineage>
</organism>
<keyword evidence="4" id="KW-1185">Reference proteome</keyword>
<feature type="region of interest" description="Disordered" evidence="2">
    <location>
        <begin position="187"/>
        <end position="215"/>
    </location>
</feature>
<feature type="compositionally biased region" description="Basic and acidic residues" evidence="2">
    <location>
        <begin position="594"/>
        <end position="607"/>
    </location>
</feature>
<feature type="compositionally biased region" description="Low complexity" evidence="2">
    <location>
        <begin position="608"/>
        <end position="619"/>
    </location>
</feature>
<dbReference type="EMBL" id="JAPDMQ010000219">
    <property type="protein sequence ID" value="KAK0530266.1"/>
    <property type="molecule type" value="Genomic_DNA"/>
</dbReference>
<feature type="compositionally biased region" description="Basic and acidic residues" evidence="2">
    <location>
        <begin position="535"/>
        <end position="544"/>
    </location>
</feature>
<feature type="region of interest" description="Disordered" evidence="2">
    <location>
        <begin position="654"/>
        <end position="713"/>
    </location>
</feature>
<proteinExistence type="predicted"/>
<evidence type="ECO:0000256" key="1">
    <source>
        <dbReference type="SAM" id="Coils"/>
    </source>
</evidence>
<feature type="coiled-coil region" evidence="1">
    <location>
        <begin position="41"/>
        <end position="75"/>
    </location>
</feature>
<evidence type="ECO:0000313" key="3">
    <source>
        <dbReference type="EMBL" id="KAK0530266.1"/>
    </source>
</evidence>
<comment type="caution">
    <text evidence="3">The sequence shown here is derived from an EMBL/GenBank/DDBJ whole genome shotgun (WGS) entry which is preliminary data.</text>
</comment>
<protein>
    <submittedName>
        <fullName evidence="3">Uncharacterized protein</fullName>
    </submittedName>
</protein>
<feature type="compositionally biased region" description="Basic and acidic residues" evidence="2">
    <location>
        <begin position="696"/>
        <end position="713"/>
    </location>
</feature>
<evidence type="ECO:0000256" key="2">
    <source>
        <dbReference type="SAM" id="MobiDB-lite"/>
    </source>
</evidence>
<feature type="compositionally biased region" description="Basic and acidic residues" evidence="2">
    <location>
        <begin position="620"/>
        <end position="638"/>
    </location>
</feature>
<name>A0AAN6JJP1_9BASI</name>
<gene>
    <name evidence="3" type="ORF">OC842_003975</name>
</gene>
<sequence>MAAMTGRQQAHVLYRRYLHQARLFAHIWRDPVLYASHRTIARKLAEDIRAEQIKLHNLDRAARSQKANIEDAKRSLSRHGRPSNLIYKFEQPEVYALSRKEKVLKRLLDRMNDDLKHLAAANVGWPHAVERALDEGYARRGVLRHMLLAVSGMNAALMRSDFEAHHLLPPFLRSARNVQPFLPKHDVKTGRLKASPRTGKSPAQLKEALPRRQQSPLVSRSLRSLILSAAAHNGAPPPVSQFDLPPKLVVAMQKKSGLFPSQNEAVAALAGIERNLQAVGITRKREANARWRWLTSHLNKIQVPFEMEVAEDAEGQELEVQGGTRAAPDHQVGLIEARVMDRQPTIPKRMLRAMEEDGAPRDVLQQAKSASGSKLIPSPPYLQSARRLAAERGRGKEEETSGIAEAPFVHGKFERRPPKLPTPDAKLNYNLVKHGGWARSGPVDFERDHRARRRMWADLLARIPQAVYPSSDAYGQAKGKGKDKQGTTPKKQADMEEEVQPFGVEVSEADVALLIPEGAEEDDDQPAGDSLTQEHNAKHKQDGFLRRAILPTLQARSSTFQLRPAREWKFWVDYSLESSEPATGLSAEEAAEVNDSHERSQDGEKVTGEGSSTQSSGQRGADKDEEKVSGEDAGKVIAEDEDEAWMRRATALRLEAQRRRANPTRRDRTRVDQSAAPLKRSELALSGHNSHVGKQAKLDSQKFVRPDELQWVD</sequence>
<evidence type="ECO:0000313" key="4">
    <source>
        <dbReference type="Proteomes" id="UP001176521"/>
    </source>
</evidence>
<feature type="region of interest" description="Disordered" evidence="2">
    <location>
        <begin position="514"/>
        <end position="544"/>
    </location>
</feature>